<evidence type="ECO:0000256" key="4">
    <source>
        <dbReference type="ARBA" id="ARBA00022764"/>
    </source>
</evidence>
<organism evidence="7 8">
    <name type="scientific">Shewanella submarina</name>
    <dbReference type="NCBI Taxonomy" id="2016376"/>
    <lineage>
        <taxon>Bacteria</taxon>
        <taxon>Pseudomonadati</taxon>
        <taxon>Pseudomonadota</taxon>
        <taxon>Gammaproteobacteria</taxon>
        <taxon>Alteromonadales</taxon>
        <taxon>Shewanellaceae</taxon>
        <taxon>Shewanella</taxon>
    </lineage>
</organism>
<comment type="caution">
    <text evidence="7">The sequence shown here is derived from an EMBL/GenBank/DDBJ whole genome shotgun (WGS) entry which is preliminary data.</text>
</comment>
<dbReference type="Proteomes" id="UP001595621">
    <property type="component" value="Unassembled WGS sequence"/>
</dbReference>
<dbReference type="InterPro" id="IPR052211">
    <property type="entry name" value="Cpx_auxiliary_protein"/>
</dbReference>
<gene>
    <name evidence="7" type="ORF">ACFOE0_11985</name>
</gene>
<evidence type="ECO:0000313" key="7">
    <source>
        <dbReference type="EMBL" id="MFC3138896.1"/>
    </source>
</evidence>
<proteinExistence type="inferred from homology"/>
<comment type="subcellular location">
    <subcellularLocation>
        <location evidence="1">Periplasm</location>
    </subcellularLocation>
</comment>
<dbReference type="PANTHER" id="PTHR38102:SF1">
    <property type="entry name" value="PERIPLASMIC CHAPERONE SPY"/>
    <property type="match status" value="1"/>
</dbReference>
<comment type="similarity">
    <text evidence="2">Belongs to the CpxP/Spy family.</text>
</comment>
<keyword evidence="5" id="KW-0175">Coiled coil</keyword>
<reference evidence="8" key="1">
    <citation type="journal article" date="2019" name="Int. J. Syst. Evol. Microbiol.">
        <title>The Global Catalogue of Microorganisms (GCM) 10K type strain sequencing project: providing services to taxonomists for standard genome sequencing and annotation.</title>
        <authorList>
            <consortium name="The Broad Institute Genomics Platform"/>
            <consortium name="The Broad Institute Genome Sequencing Center for Infectious Disease"/>
            <person name="Wu L."/>
            <person name="Ma J."/>
        </authorList>
    </citation>
    <scope>NUCLEOTIDE SEQUENCE [LARGE SCALE GENOMIC DNA]</scope>
    <source>
        <strain evidence="8">KCTC 52277</strain>
    </source>
</reference>
<keyword evidence="4" id="KW-0574">Periplasm</keyword>
<dbReference type="PIRSF" id="PIRSF034445">
    <property type="entry name" value="CpxP_Spy"/>
    <property type="match status" value="1"/>
</dbReference>
<evidence type="ECO:0000256" key="6">
    <source>
        <dbReference type="SAM" id="SignalP"/>
    </source>
</evidence>
<dbReference type="EMBL" id="JBHRTD010000015">
    <property type="protein sequence ID" value="MFC3138896.1"/>
    <property type="molecule type" value="Genomic_DNA"/>
</dbReference>
<dbReference type="Gene3D" id="1.20.120.1490">
    <property type="match status" value="1"/>
</dbReference>
<evidence type="ECO:0000313" key="8">
    <source>
        <dbReference type="Proteomes" id="UP001595621"/>
    </source>
</evidence>
<sequence>MKAFNLKSIVLATVTGVALMSAPAMAGHHGGEGHHQKGGHKMKRCDLMGHGMFRGLDLTSEQKDQIKAMVKAQKEEVRAKRNSEEGKAFRQQMKTLITSAEFDKAQAEELIAQKQEKHQQGMLMRLETQNKIYNLLTSEQQQKLQKRMEKCASRAKGN</sequence>
<dbReference type="CDD" id="cd09916">
    <property type="entry name" value="CpxP_like"/>
    <property type="match status" value="1"/>
</dbReference>
<keyword evidence="8" id="KW-1185">Reference proteome</keyword>
<feature type="coiled-coil region" evidence="5">
    <location>
        <begin position="56"/>
        <end position="117"/>
    </location>
</feature>
<name>A0ABV7GHE3_9GAMM</name>
<dbReference type="Pfam" id="PF07813">
    <property type="entry name" value="LTXXQ"/>
    <property type="match status" value="1"/>
</dbReference>
<dbReference type="RefSeq" id="WP_248936986.1">
    <property type="nucleotide sequence ID" value="NZ_JAKILF010000006.1"/>
</dbReference>
<accession>A0ABV7GHE3</accession>
<dbReference type="InterPro" id="IPR012899">
    <property type="entry name" value="LTXXQ"/>
</dbReference>
<dbReference type="PANTHER" id="PTHR38102">
    <property type="entry name" value="PERIPLASMIC CHAPERONE SPY"/>
    <property type="match status" value="1"/>
</dbReference>
<keyword evidence="3 6" id="KW-0732">Signal</keyword>
<evidence type="ECO:0000256" key="5">
    <source>
        <dbReference type="SAM" id="Coils"/>
    </source>
</evidence>
<evidence type="ECO:0000256" key="3">
    <source>
        <dbReference type="ARBA" id="ARBA00022729"/>
    </source>
</evidence>
<evidence type="ECO:0000256" key="2">
    <source>
        <dbReference type="ARBA" id="ARBA00008441"/>
    </source>
</evidence>
<evidence type="ECO:0000256" key="1">
    <source>
        <dbReference type="ARBA" id="ARBA00004418"/>
    </source>
</evidence>
<feature type="signal peptide" evidence="6">
    <location>
        <begin position="1"/>
        <end position="26"/>
    </location>
</feature>
<feature type="chain" id="PRO_5045219312" evidence="6">
    <location>
        <begin position="27"/>
        <end position="158"/>
    </location>
</feature>
<protein>
    <submittedName>
        <fullName evidence="7">Spy/CpxP family protein refolding chaperone</fullName>
    </submittedName>
</protein>